<dbReference type="InterPro" id="IPR011053">
    <property type="entry name" value="Single_hybrid_motif"/>
</dbReference>
<dbReference type="NCBIfam" id="TIGR00527">
    <property type="entry name" value="gcvH"/>
    <property type="match status" value="1"/>
</dbReference>
<organism evidence="6 7">
    <name type="scientific">Oricola thermophila</name>
    <dbReference type="NCBI Taxonomy" id="2742145"/>
    <lineage>
        <taxon>Bacteria</taxon>
        <taxon>Pseudomonadati</taxon>
        <taxon>Pseudomonadota</taxon>
        <taxon>Alphaproteobacteria</taxon>
        <taxon>Hyphomicrobiales</taxon>
        <taxon>Ahrensiaceae</taxon>
        <taxon>Oricola</taxon>
    </lineage>
</organism>
<dbReference type="GO" id="GO:0005829">
    <property type="term" value="C:cytosol"/>
    <property type="evidence" value="ECO:0007669"/>
    <property type="project" value="TreeGrafter"/>
</dbReference>
<dbReference type="GO" id="GO:0019464">
    <property type="term" value="P:glycine decarboxylation via glycine cleavage system"/>
    <property type="evidence" value="ECO:0007669"/>
    <property type="project" value="UniProtKB-UniRule"/>
</dbReference>
<reference evidence="6 7" key="1">
    <citation type="submission" date="2020-06" db="EMBL/GenBank/DDBJ databases">
        <title>Oricola thermophila sp. nov. isolated from a tidal sediments.</title>
        <authorList>
            <person name="Kwon K.K."/>
            <person name="Yang S.-H."/>
            <person name="Park M.-J."/>
        </authorList>
    </citation>
    <scope>NUCLEOTIDE SEQUENCE [LARGE SCALE GENOMIC DNA]</scope>
    <source>
        <strain evidence="6 7">MEBiC13590</strain>
    </source>
</reference>
<dbReference type="NCBIfam" id="NF002270">
    <property type="entry name" value="PRK01202.1"/>
    <property type="match status" value="1"/>
</dbReference>
<dbReference type="InterPro" id="IPR033753">
    <property type="entry name" value="GCV_H/Fam206"/>
</dbReference>
<evidence type="ECO:0000256" key="2">
    <source>
        <dbReference type="ARBA" id="ARBA00022823"/>
    </source>
</evidence>
<dbReference type="KEGG" id="orm:HTY61_08550"/>
<dbReference type="Pfam" id="PF01597">
    <property type="entry name" value="GCV_H"/>
    <property type="match status" value="1"/>
</dbReference>
<evidence type="ECO:0000256" key="3">
    <source>
        <dbReference type="HAMAP-Rule" id="MF_00272"/>
    </source>
</evidence>
<dbReference type="Proteomes" id="UP000509367">
    <property type="component" value="Chromosome"/>
</dbReference>
<dbReference type="Gene3D" id="2.40.50.100">
    <property type="match status" value="1"/>
</dbReference>
<comment type="function">
    <text evidence="3">The glycine cleavage system catalyzes the degradation of glycine. The H protein shuttles the methylamine group of glycine from the P protein to the T protein.</text>
</comment>
<protein>
    <recommendedName>
        <fullName evidence="3">Glycine cleavage system H protein</fullName>
    </recommendedName>
</protein>
<evidence type="ECO:0000313" key="7">
    <source>
        <dbReference type="Proteomes" id="UP000509367"/>
    </source>
</evidence>
<proteinExistence type="inferred from homology"/>
<keyword evidence="7" id="KW-1185">Reference proteome</keyword>
<gene>
    <name evidence="3 6" type="primary">gcvH</name>
    <name evidence="6" type="ORF">HTY61_08550</name>
</gene>
<dbReference type="CDD" id="cd06848">
    <property type="entry name" value="GCS_H"/>
    <property type="match status" value="1"/>
</dbReference>
<keyword evidence="2 3" id="KW-0450">Lipoyl</keyword>
<dbReference type="RefSeq" id="WP_175276391.1">
    <property type="nucleotide sequence ID" value="NZ_CP054836.1"/>
</dbReference>
<dbReference type="InterPro" id="IPR000089">
    <property type="entry name" value="Biotin_lipoyl"/>
</dbReference>
<dbReference type="SUPFAM" id="SSF51230">
    <property type="entry name" value="Single hybrid motif"/>
    <property type="match status" value="1"/>
</dbReference>
<comment type="cofactor">
    <cofactor evidence="3">
        <name>(R)-lipoate</name>
        <dbReference type="ChEBI" id="CHEBI:83088"/>
    </cofactor>
    <text evidence="3">Binds 1 lipoyl cofactor covalently.</text>
</comment>
<dbReference type="PROSITE" id="PS50968">
    <property type="entry name" value="BIOTINYL_LIPOYL"/>
    <property type="match status" value="1"/>
</dbReference>
<accession>A0A6N1VCS3</accession>
<dbReference type="PROSITE" id="PS00189">
    <property type="entry name" value="LIPOYL"/>
    <property type="match status" value="1"/>
</dbReference>
<sequence>MSKTYYTEDHEWIRVENGIATVGITDYAQEQLGDLVFVDLPSPDTSVSKGDTVVVVESVKAASDVFAPIDGEVKSANEALSSEPGLVNSAPEGDGWLWTMSVADESQLEGLLDADAYKKTIA</sequence>
<feature type="domain" description="Lipoyl-binding" evidence="5">
    <location>
        <begin position="19"/>
        <end position="101"/>
    </location>
</feature>
<name>A0A6N1VCS3_9HYPH</name>
<dbReference type="InterPro" id="IPR003016">
    <property type="entry name" value="2-oxoA_DH_lipoyl-BS"/>
</dbReference>
<comment type="subunit">
    <text evidence="3">The glycine cleavage system is composed of four proteins: P, T, L and H.</text>
</comment>
<dbReference type="HAMAP" id="MF_00272">
    <property type="entry name" value="GcvH"/>
    <property type="match status" value="1"/>
</dbReference>
<evidence type="ECO:0000256" key="4">
    <source>
        <dbReference type="PIRSR" id="PIRSR617453-50"/>
    </source>
</evidence>
<dbReference type="PANTHER" id="PTHR11715:SF3">
    <property type="entry name" value="GLYCINE CLEAVAGE SYSTEM H PROTEIN-RELATED"/>
    <property type="match status" value="1"/>
</dbReference>
<dbReference type="PANTHER" id="PTHR11715">
    <property type="entry name" value="GLYCINE CLEAVAGE SYSTEM H PROTEIN"/>
    <property type="match status" value="1"/>
</dbReference>
<evidence type="ECO:0000313" key="6">
    <source>
        <dbReference type="EMBL" id="QKV18498.1"/>
    </source>
</evidence>
<dbReference type="InterPro" id="IPR002930">
    <property type="entry name" value="GCV_H"/>
</dbReference>
<dbReference type="InterPro" id="IPR017453">
    <property type="entry name" value="GCV_H_sub"/>
</dbReference>
<dbReference type="AlphaFoldDB" id="A0A6N1VCS3"/>
<dbReference type="GO" id="GO:0009249">
    <property type="term" value="P:protein lipoylation"/>
    <property type="evidence" value="ECO:0007669"/>
    <property type="project" value="TreeGrafter"/>
</dbReference>
<dbReference type="EMBL" id="CP054836">
    <property type="protein sequence ID" value="QKV18498.1"/>
    <property type="molecule type" value="Genomic_DNA"/>
</dbReference>
<feature type="modified residue" description="N6-lipoyllysine" evidence="3 4">
    <location>
        <position position="60"/>
    </location>
</feature>
<evidence type="ECO:0000259" key="5">
    <source>
        <dbReference type="PROSITE" id="PS50968"/>
    </source>
</evidence>
<dbReference type="GO" id="GO:0005960">
    <property type="term" value="C:glycine cleavage complex"/>
    <property type="evidence" value="ECO:0007669"/>
    <property type="project" value="InterPro"/>
</dbReference>
<evidence type="ECO:0000256" key="1">
    <source>
        <dbReference type="ARBA" id="ARBA00009249"/>
    </source>
</evidence>
<comment type="similarity">
    <text evidence="1 3">Belongs to the GcvH family.</text>
</comment>